<dbReference type="InterPro" id="IPR035906">
    <property type="entry name" value="MetI-like_sf"/>
</dbReference>
<keyword evidence="5 7" id="KW-1133">Transmembrane helix</keyword>
<dbReference type="Pfam" id="PF00528">
    <property type="entry name" value="BPD_transp_1"/>
    <property type="match status" value="1"/>
</dbReference>
<dbReference type="PROSITE" id="PS50928">
    <property type="entry name" value="ABC_TM1"/>
    <property type="match status" value="1"/>
</dbReference>
<dbReference type="RefSeq" id="WP_368654183.1">
    <property type="nucleotide sequence ID" value="NZ_CP162599.1"/>
</dbReference>
<dbReference type="InterPro" id="IPR000515">
    <property type="entry name" value="MetI-like"/>
</dbReference>
<dbReference type="PANTHER" id="PTHR43386">
    <property type="entry name" value="OLIGOPEPTIDE TRANSPORT SYSTEM PERMEASE PROTEIN APPC"/>
    <property type="match status" value="1"/>
</dbReference>
<evidence type="ECO:0000256" key="7">
    <source>
        <dbReference type="RuleBase" id="RU363032"/>
    </source>
</evidence>
<evidence type="ECO:0000259" key="8">
    <source>
        <dbReference type="PROSITE" id="PS50928"/>
    </source>
</evidence>
<sequence length="280" mass="30657">MKQAISSMPLFIKICFIIVLTVIIGAIFASLISPYDPNAQVLLDRNKHPSFAGGDMANIFGTDELGRDIFSRLLYGAQVSIAMALVGLIFGSIIGVVLGLTSGYFGGWWDRLVMMAVNFQQSIPFTLVILIGVIIFGRGIPVLMIFIGIAKWESYTRFVRGLVLSLKEKQFIEAAQSYNASSFRIMFKHIFPALTSSLIVLITLNFPGVLLLESSLSFIGIGVQPPTATLGQMVGAGRNYLTTNPWIAVMPAIIIVILSYSVQSIGEWLRDKLDVKKADN</sequence>
<gene>
    <name evidence="9" type="ORF">AB4Y30_03865</name>
</gene>
<evidence type="ECO:0000256" key="5">
    <source>
        <dbReference type="ARBA" id="ARBA00022989"/>
    </source>
</evidence>
<accession>A0AB39HSR8</accession>
<name>A0AB39HSR8_9BACI</name>
<dbReference type="PANTHER" id="PTHR43386:SF25">
    <property type="entry name" value="PEPTIDE ABC TRANSPORTER PERMEASE PROTEIN"/>
    <property type="match status" value="1"/>
</dbReference>
<reference evidence="9" key="1">
    <citation type="submission" date="2024-07" db="EMBL/GenBank/DDBJ databases">
        <title>Halotolerant mesophilic bacterium Ornithinibacillus sp. 4-3, sp. nov., isolated from soil.</title>
        <authorList>
            <person name="Sidarenka A.V."/>
            <person name="Guliayeva D.E."/>
            <person name="Leanovich S.I."/>
            <person name="Hileuskaya K.S."/>
            <person name="Akhremchuk A.E."/>
            <person name="Sikolenko M.A."/>
            <person name="Valentovich L.N."/>
        </authorList>
    </citation>
    <scope>NUCLEOTIDE SEQUENCE</scope>
    <source>
        <strain evidence="9">4-3</strain>
    </source>
</reference>
<dbReference type="EMBL" id="CP162599">
    <property type="protein sequence ID" value="XDK33505.1"/>
    <property type="molecule type" value="Genomic_DNA"/>
</dbReference>
<protein>
    <submittedName>
        <fullName evidence="9">ABC transporter permease</fullName>
    </submittedName>
</protein>
<proteinExistence type="inferred from homology"/>
<dbReference type="InterPro" id="IPR050366">
    <property type="entry name" value="BP-dependent_transpt_permease"/>
</dbReference>
<dbReference type="AlphaFoldDB" id="A0AB39HSR8"/>
<dbReference type="GO" id="GO:0055085">
    <property type="term" value="P:transmembrane transport"/>
    <property type="evidence" value="ECO:0007669"/>
    <property type="project" value="InterPro"/>
</dbReference>
<feature type="transmembrane region" description="Helical" evidence="7">
    <location>
        <begin position="243"/>
        <end position="262"/>
    </location>
</feature>
<feature type="domain" description="ABC transmembrane type-1" evidence="8">
    <location>
        <begin position="77"/>
        <end position="266"/>
    </location>
</feature>
<evidence type="ECO:0000256" key="4">
    <source>
        <dbReference type="ARBA" id="ARBA00022692"/>
    </source>
</evidence>
<dbReference type="SUPFAM" id="SSF161098">
    <property type="entry name" value="MetI-like"/>
    <property type="match status" value="1"/>
</dbReference>
<evidence type="ECO:0000313" key="9">
    <source>
        <dbReference type="EMBL" id="XDK33505.1"/>
    </source>
</evidence>
<comment type="similarity">
    <text evidence="7">Belongs to the binding-protein-dependent transport system permease family.</text>
</comment>
<evidence type="ECO:0000256" key="3">
    <source>
        <dbReference type="ARBA" id="ARBA00022475"/>
    </source>
</evidence>
<keyword evidence="2 7" id="KW-0813">Transport</keyword>
<keyword evidence="4 7" id="KW-0812">Transmembrane</keyword>
<evidence type="ECO:0000256" key="2">
    <source>
        <dbReference type="ARBA" id="ARBA00022448"/>
    </source>
</evidence>
<evidence type="ECO:0000256" key="6">
    <source>
        <dbReference type="ARBA" id="ARBA00023136"/>
    </source>
</evidence>
<dbReference type="Gene3D" id="1.10.3720.10">
    <property type="entry name" value="MetI-like"/>
    <property type="match status" value="1"/>
</dbReference>
<dbReference type="CDD" id="cd06261">
    <property type="entry name" value="TM_PBP2"/>
    <property type="match status" value="1"/>
</dbReference>
<feature type="transmembrane region" description="Helical" evidence="7">
    <location>
        <begin position="81"/>
        <end position="105"/>
    </location>
</feature>
<dbReference type="Pfam" id="PF12911">
    <property type="entry name" value="OppC_N"/>
    <property type="match status" value="1"/>
</dbReference>
<feature type="transmembrane region" description="Helical" evidence="7">
    <location>
        <begin position="6"/>
        <end position="32"/>
    </location>
</feature>
<dbReference type="InterPro" id="IPR025966">
    <property type="entry name" value="OppC_N"/>
</dbReference>
<comment type="subcellular location">
    <subcellularLocation>
        <location evidence="1 7">Cell membrane</location>
        <topology evidence="1 7">Multi-pass membrane protein</topology>
    </subcellularLocation>
</comment>
<organism evidence="9">
    <name type="scientific">Ornithinibacillus sp. 4-3</name>
    <dbReference type="NCBI Taxonomy" id="3231488"/>
    <lineage>
        <taxon>Bacteria</taxon>
        <taxon>Bacillati</taxon>
        <taxon>Bacillota</taxon>
        <taxon>Bacilli</taxon>
        <taxon>Bacillales</taxon>
        <taxon>Bacillaceae</taxon>
        <taxon>Ornithinibacillus</taxon>
    </lineage>
</organism>
<keyword evidence="6 7" id="KW-0472">Membrane</keyword>
<keyword evidence="3" id="KW-1003">Cell membrane</keyword>
<evidence type="ECO:0000256" key="1">
    <source>
        <dbReference type="ARBA" id="ARBA00004651"/>
    </source>
</evidence>
<dbReference type="GO" id="GO:0005886">
    <property type="term" value="C:plasma membrane"/>
    <property type="evidence" value="ECO:0007669"/>
    <property type="project" value="UniProtKB-SubCell"/>
</dbReference>
<feature type="transmembrane region" description="Helical" evidence="7">
    <location>
        <begin position="125"/>
        <end position="150"/>
    </location>
</feature>
<feature type="transmembrane region" description="Helical" evidence="7">
    <location>
        <begin position="190"/>
        <end position="212"/>
    </location>
</feature>